<evidence type="ECO:0000259" key="2">
    <source>
        <dbReference type="PROSITE" id="PS01031"/>
    </source>
</evidence>
<reference evidence="3" key="1">
    <citation type="submission" date="2018-05" db="EMBL/GenBank/DDBJ databases">
        <authorList>
            <person name="Lanie J.A."/>
            <person name="Ng W.-L."/>
            <person name="Kazmierczak K.M."/>
            <person name="Andrzejewski T.M."/>
            <person name="Davidsen T.M."/>
            <person name="Wayne K.J."/>
            <person name="Tettelin H."/>
            <person name="Glass J.I."/>
            <person name="Rusch D."/>
            <person name="Podicherti R."/>
            <person name="Tsui H.-C.T."/>
            <person name="Winkler M.E."/>
        </authorList>
    </citation>
    <scope>NUCLEOTIDE SEQUENCE</scope>
</reference>
<keyword evidence="1" id="KW-0346">Stress response</keyword>
<dbReference type="PANTHER" id="PTHR47062:SF1">
    <property type="entry name" value="SMALL HEAT SHOCK PROTEIN IBPA"/>
    <property type="match status" value="1"/>
</dbReference>
<dbReference type="CDD" id="cd06470">
    <property type="entry name" value="ACD_IbpA-B_like"/>
    <property type="match status" value="1"/>
</dbReference>
<proteinExistence type="predicted"/>
<accession>A0A381WKH9</accession>
<dbReference type="PROSITE" id="PS01031">
    <property type="entry name" value="SHSP"/>
    <property type="match status" value="1"/>
</dbReference>
<evidence type="ECO:0000313" key="3">
    <source>
        <dbReference type="EMBL" id="SVA52801.1"/>
    </source>
</evidence>
<name>A0A381WKH9_9ZZZZ</name>
<dbReference type="EMBL" id="UINC01012038">
    <property type="protein sequence ID" value="SVA52801.1"/>
    <property type="molecule type" value="Genomic_DNA"/>
</dbReference>
<feature type="domain" description="SHSP" evidence="2">
    <location>
        <begin position="30"/>
        <end position="140"/>
    </location>
</feature>
<dbReference type="Gene3D" id="2.60.40.790">
    <property type="match status" value="1"/>
</dbReference>
<dbReference type="Pfam" id="PF00011">
    <property type="entry name" value="HSP20"/>
    <property type="match status" value="1"/>
</dbReference>
<gene>
    <name evidence="3" type="ORF">METZ01_LOCUS105655</name>
</gene>
<protein>
    <recommendedName>
        <fullName evidence="2">SHSP domain-containing protein</fullName>
    </recommendedName>
</protein>
<dbReference type="AlphaFoldDB" id="A0A381WKH9"/>
<dbReference type="PANTHER" id="PTHR47062">
    <property type="match status" value="1"/>
</dbReference>
<evidence type="ECO:0000256" key="1">
    <source>
        <dbReference type="ARBA" id="ARBA00023016"/>
    </source>
</evidence>
<organism evidence="3">
    <name type="scientific">marine metagenome</name>
    <dbReference type="NCBI Taxonomy" id="408172"/>
    <lineage>
        <taxon>unclassified sequences</taxon>
        <taxon>metagenomes</taxon>
        <taxon>ecological metagenomes</taxon>
    </lineage>
</organism>
<dbReference type="InterPro" id="IPR037913">
    <property type="entry name" value="ACD_IbpA/B"/>
</dbReference>
<dbReference type="InterPro" id="IPR002068">
    <property type="entry name" value="A-crystallin/Hsp20_dom"/>
</dbReference>
<sequence length="146" mass="16713">MTTYDLSPLLRSSVGFDVFDNIFDSVFNLNESNTSYPPYNILKSDNNYSISLAIAGFSKDEVDISIQENELVIKGVAKDQDNKIEFLHRGIAGRNFERKFRLADTIKVSDASYENGLLSIYLEREIPDHQKPRKIDINNKSFKKIN</sequence>
<dbReference type="InterPro" id="IPR008978">
    <property type="entry name" value="HSP20-like_chaperone"/>
</dbReference>
<dbReference type="SUPFAM" id="SSF49764">
    <property type="entry name" value="HSP20-like chaperones"/>
    <property type="match status" value="1"/>
</dbReference>